<evidence type="ECO:0000313" key="7">
    <source>
        <dbReference type="Proteomes" id="UP000249590"/>
    </source>
</evidence>
<dbReference type="PANTHER" id="PTHR30537:SF5">
    <property type="entry name" value="HTH-TYPE TRANSCRIPTIONAL ACTIVATOR TTDR-RELATED"/>
    <property type="match status" value="1"/>
</dbReference>
<evidence type="ECO:0000256" key="3">
    <source>
        <dbReference type="ARBA" id="ARBA00023125"/>
    </source>
</evidence>
<dbReference type="CDD" id="cd08422">
    <property type="entry name" value="PBP2_CrgA_like"/>
    <property type="match status" value="1"/>
</dbReference>
<dbReference type="OrthoDB" id="9813056at2"/>
<evidence type="ECO:0000259" key="5">
    <source>
        <dbReference type="PROSITE" id="PS50931"/>
    </source>
</evidence>
<feature type="domain" description="HTH lysR-type" evidence="5">
    <location>
        <begin position="1"/>
        <end position="59"/>
    </location>
</feature>
<dbReference type="RefSeq" id="WP_111343772.1">
    <property type="nucleotide sequence ID" value="NZ_QHHQ01000001.1"/>
</dbReference>
<dbReference type="PROSITE" id="PS50931">
    <property type="entry name" value="HTH_LYSR"/>
    <property type="match status" value="1"/>
</dbReference>
<protein>
    <submittedName>
        <fullName evidence="6">LysR family transcriptional regulator</fullName>
    </submittedName>
</protein>
<keyword evidence="7" id="KW-1185">Reference proteome</keyword>
<evidence type="ECO:0000256" key="2">
    <source>
        <dbReference type="ARBA" id="ARBA00023015"/>
    </source>
</evidence>
<dbReference type="InterPro" id="IPR005119">
    <property type="entry name" value="LysR_subst-bd"/>
</dbReference>
<evidence type="ECO:0000256" key="4">
    <source>
        <dbReference type="ARBA" id="ARBA00023163"/>
    </source>
</evidence>
<dbReference type="PANTHER" id="PTHR30537">
    <property type="entry name" value="HTH-TYPE TRANSCRIPTIONAL REGULATOR"/>
    <property type="match status" value="1"/>
</dbReference>
<dbReference type="SUPFAM" id="SSF46785">
    <property type="entry name" value="Winged helix' DNA-binding domain"/>
    <property type="match status" value="1"/>
</dbReference>
<proteinExistence type="inferred from homology"/>
<dbReference type="AlphaFoldDB" id="A0A8B2NZU5"/>
<dbReference type="InterPro" id="IPR000847">
    <property type="entry name" value="LysR_HTH_N"/>
</dbReference>
<dbReference type="EMBL" id="QHHQ01000001">
    <property type="protein sequence ID" value="RAI04351.1"/>
    <property type="molecule type" value="Genomic_DNA"/>
</dbReference>
<dbReference type="Gene3D" id="1.10.10.10">
    <property type="entry name" value="Winged helix-like DNA-binding domain superfamily/Winged helix DNA-binding domain"/>
    <property type="match status" value="1"/>
</dbReference>
<dbReference type="InterPro" id="IPR036390">
    <property type="entry name" value="WH_DNA-bd_sf"/>
</dbReference>
<comment type="similarity">
    <text evidence="1">Belongs to the LysR transcriptional regulatory family.</text>
</comment>
<dbReference type="Pfam" id="PF00126">
    <property type="entry name" value="HTH_1"/>
    <property type="match status" value="1"/>
</dbReference>
<comment type="caution">
    <text evidence="6">The sequence shown here is derived from an EMBL/GenBank/DDBJ whole genome shotgun (WGS) entry which is preliminary data.</text>
</comment>
<dbReference type="PRINTS" id="PR00039">
    <property type="entry name" value="HTHLYSR"/>
</dbReference>
<dbReference type="InterPro" id="IPR058163">
    <property type="entry name" value="LysR-type_TF_proteobact-type"/>
</dbReference>
<name>A0A8B2NZU5_9HYPH</name>
<organism evidence="6 7">
    <name type="scientific">Acuticoccus sediminis</name>
    <dbReference type="NCBI Taxonomy" id="2184697"/>
    <lineage>
        <taxon>Bacteria</taxon>
        <taxon>Pseudomonadati</taxon>
        <taxon>Pseudomonadota</taxon>
        <taxon>Alphaproteobacteria</taxon>
        <taxon>Hyphomicrobiales</taxon>
        <taxon>Amorphaceae</taxon>
        <taxon>Acuticoccus</taxon>
    </lineage>
</organism>
<sequence>MDLSSALKAFVRTVERGSLTAAARDLNISQPAVTKQLGNLERQVGARLLERSARSVRLTPQGKALYEASREPLAALEAAIEGIRQDGGHVEGPLRVHAPSCIGVRHLHPIVMEFQRLHPDVTVDLVLENRDVDLVFDDFDLALRYERPAGQDVVIRRLGRVRRILVASPGFLERFGPIETPEQLGAIAVVTTSRLVAPRDVLLLEREGGEAVPVPVRPVLRTNNAEVIWSTLVSGHAAGPVQQLLVTEALADGRLVHILPGYEVRSTEAYLALPSVRYMRPAVRAFIEFAIPALRSVDGIVA</sequence>
<dbReference type="GO" id="GO:0003700">
    <property type="term" value="F:DNA-binding transcription factor activity"/>
    <property type="evidence" value="ECO:0007669"/>
    <property type="project" value="InterPro"/>
</dbReference>
<accession>A0A8B2NZU5</accession>
<evidence type="ECO:0000256" key="1">
    <source>
        <dbReference type="ARBA" id="ARBA00009437"/>
    </source>
</evidence>
<dbReference type="SUPFAM" id="SSF53850">
    <property type="entry name" value="Periplasmic binding protein-like II"/>
    <property type="match status" value="1"/>
</dbReference>
<dbReference type="GO" id="GO:0003677">
    <property type="term" value="F:DNA binding"/>
    <property type="evidence" value="ECO:0007669"/>
    <property type="project" value="UniProtKB-KW"/>
</dbReference>
<keyword evidence="3" id="KW-0238">DNA-binding</keyword>
<gene>
    <name evidence="6" type="ORF">DLJ53_07875</name>
</gene>
<dbReference type="Proteomes" id="UP000249590">
    <property type="component" value="Unassembled WGS sequence"/>
</dbReference>
<dbReference type="FunFam" id="1.10.10.10:FF:000001">
    <property type="entry name" value="LysR family transcriptional regulator"/>
    <property type="match status" value="1"/>
</dbReference>
<keyword evidence="2" id="KW-0805">Transcription regulation</keyword>
<dbReference type="Pfam" id="PF03466">
    <property type="entry name" value="LysR_substrate"/>
    <property type="match status" value="1"/>
</dbReference>
<evidence type="ECO:0000313" key="6">
    <source>
        <dbReference type="EMBL" id="RAI04351.1"/>
    </source>
</evidence>
<keyword evidence="4" id="KW-0804">Transcription</keyword>
<dbReference type="InterPro" id="IPR036388">
    <property type="entry name" value="WH-like_DNA-bd_sf"/>
</dbReference>
<reference evidence="6 7" key="1">
    <citation type="submission" date="2018-05" db="EMBL/GenBank/DDBJ databases">
        <title>Acuticoccus sediminis sp. nov., isolated from deep-sea sediment of Indian Ocean.</title>
        <authorList>
            <person name="Liu X."/>
            <person name="Lai Q."/>
            <person name="Du Y."/>
            <person name="Sun F."/>
            <person name="Zhang X."/>
            <person name="Wang S."/>
            <person name="Shao Z."/>
        </authorList>
    </citation>
    <scope>NUCLEOTIDE SEQUENCE [LARGE SCALE GENOMIC DNA]</scope>
    <source>
        <strain evidence="6 7">PTG4-2</strain>
    </source>
</reference>
<dbReference type="Gene3D" id="3.40.190.290">
    <property type="match status" value="1"/>
</dbReference>